<keyword evidence="3" id="KW-1185">Reference proteome</keyword>
<protein>
    <submittedName>
        <fullName evidence="2">Uncharacterized protein</fullName>
    </submittedName>
</protein>
<evidence type="ECO:0000313" key="2">
    <source>
        <dbReference type="EMBL" id="KZP21883.1"/>
    </source>
</evidence>
<gene>
    <name evidence="2" type="ORF">FIBSPDRAFT_890876</name>
</gene>
<proteinExistence type="predicted"/>
<reference evidence="2 3" key="1">
    <citation type="journal article" date="2016" name="Mol. Biol. Evol.">
        <title>Comparative Genomics of Early-Diverging Mushroom-Forming Fungi Provides Insights into the Origins of Lignocellulose Decay Capabilities.</title>
        <authorList>
            <person name="Nagy L.G."/>
            <person name="Riley R."/>
            <person name="Tritt A."/>
            <person name="Adam C."/>
            <person name="Daum C."/>
            <person name="Floudas D."/>
            <person name="Sun H."/>
            <person name="Yadav J.S."/>
            <person name="Pangilinan J."/>
            <person name="Larsson K.H."/>
            <person name="Matsuura K."/>
            <person name="Barry K."/>
            <person name="Labutti K."/>
            <person name="Kuo R."/>
            <person name="Ohm R.A."/>
            <person name="Bhattacharya S.S."/>
            <person name="Shirouzu T."/>
            <person name="Yoshinaga Y."/>
            <person name="Martin F.M."/>
            <person name="Grigoriev I.V."/>
            <person name="Hibbett D.S."/>
        </authorList>
    </citation>
    <scope>NUCLEOTIDE SEQUENCE [LARGE SCALE GENOMIC DNA]</scope>
    <source>
        <strain evidence="2 3">CBS 109695</strain>
    </source>
</reference>
<feature type="compositionally biased region" description="Gly residues" evidence="1">
    <location>
        <begin position="220"/>
        <end position="229"/>
    </location>
</feature>
<accession>A0A166KGJ0</accession>
<organism evidence="2 3">
    <name type="scientific">Athelia psychrophila</name>
    <dbReference type="NCBI Taxonomy" id="1759441"/>
    <lineage>
        <taxon>Eukaryota</taxon>
        <taxon>Fungi</taxon>
        <taxon>Dikarya</taxon>
        <taxon>Basidiomycota</taxon>
        <taxon>Agaricomycotina</taxon>
        <taxon>Agaricomycetes</taxon>
        <taxon>Agaricomycetidae</taxon>
        <taxon>Atheliales</taxon>
        <taxon>Atheliaceae</taxon>
        <taxon>Athelia</taxon>
    </lineage>
</organism>
<feature type="region of interest" description="Disordered" evidence="1">
    <location>
        <begin position="203"/>
        <end position="236"/>
    </location>
</feature>
<evidence type="ECO:0000313" key="3">
    <source>
        <dbReference type="Proteomes" id="UP000076532"/>
    </source>
</evidence>
<dbReference type="Proteomes" id="UP000076532">
    <property type="component" value="Unassembled WGS sequence"/>
</dbReference>
<feature type="region of interest" description="Disordered" evidence="1">
    <location>
        <begin position="394"/>
        <end position="446"/>
    </location>
</feature>
<sequence length="446" mass="49240">MAGNRRHIHEEIKKKGGMRKITDRSLAGIWALGWALNSPHTFKELGKGAAASLGLKGAASTNERCIEVQLRSRAYHLIYMVWILRKLVMSTSTGHYICMCSRPARMPYNTPLFQPFVPPSKTIGCMIQCSPRNADVETRERLSSRREVFATLRTFKNGHTRAHGVSHTNRGFPEKDLKAITDRRRRFVVVVVIARRAEGWQRGNMMPLSGNRERGRGEGGGEGTNGTSGGDDDNDDNEVLPPIGSGLEVLFGEAPVGVGDSVCSVERERLKSRKVAELLKTIIRTKSAKSRENFVPPAPAPDAHPTNPFSHASVSFSGGAQSLGALMPILCQLLLLTYYHFSHLTIKSNKIEELCTVHRAGRDSQFSVHELIVHQFTLMSMPTVWVEGHRSEDTRNLASGKGKAPSNAQPQMTANWGRALRKKKKSENSDLAKVFGNSCKAPKKPS</sequence>
<dbReference type="EMBL" id="KV417544">
    <property type="protein sequence ID" value="KZP21883.1"/>
    <property type="molecule type" value="Genomic_DNA"/>
</dbReference>
<dbReference type="AlphaFoldDB" id="A0A166KGJ0"/>
<name>A0A166KGJ0_9AGAM</name>
<evidence type="ECO:0000256" key="1">
    <source>
        <dbReference type="SAM" id="MobiDB-lite"/>
    </source>
</evidence>